<dbReference type="InterPro" id="IPR007337">
    <property type="entry name" value="RelB/DinJ"/>
</dbReference>
<dbReference type="GO" id="GO:0006355">
    <property type="term" value="P:regulation of DNA-templated transcription"/>
    <property type="evidence" value="ECO:0007669"/>
    <property type="project" value="InterPro"/>
</dbReference>
<proteinExistence type="inferred from homology"/>
<evidence type="ECO:0000313" key="3">
    <source>
        <dbReference type="EMBL" id="MBF1273406.1"/>
    </source>
</evidence>
<reference evidence="3" key="1">
    <citation type="submission" date="2020-04" db="EMBL/GenBank/DDBJ databases">
        <title>Deep metagenomics examines the oral microbiome during advanced dental caries in children, revealing novel taxa and co-occurrences with host molecules.</title>
        <authorList>
            <person name="Baker J.L."/>
            <person name="Morton J.T."/>
            <person name="Dinis M."/>
            <person name="Alvarez R."/>
            <person name="Tran N.C."/>
            <person name="Knight R."/>
            <person name="Edlund A."/>
        </authorList>
    </citation>
    <scope>NUCLEOTIDE SEQUENCE</scope>
    <source>
        <strain evidence="3">JCVI_38_bin.19</strain>
    </source>
</reference>
<comment type="similarity">
    <text evidence="1">Belongs to the RelB/DinJ antitoxin family.</text>
</comment>
<name>A0A930GZ01_9FIRM</name>
<dbReference type="InterPro" id="IPR013321">
    <property type="entry name" value="Arc_rbn_hlx_hlx"/>
</dbReference>
<keyword evidence="2" id="KW-1277">Toxin-antitoxin system</keyword>
<dbReference type="EMBL" id="JABZRA010000141">
    <property type="protein sequence ID" value="MBF1273406.1"/>
    <property type="molecule type" value="Genomic_DNA"/>
</dbReference>
<evidence type="ECO:0000313" key="4">
    <source>
        <dbReference type="Proteomes" id="UP000775770"/>
    </source>
</evidence>
<dbReference type="GO" id="GO:0006351">
    <property type="term" value="P:DNA-templated transcription"/>
    <property type="evidence" value="ECO:0007669"/>
    <property type="project" value="TreeGrafter"/>
</dbReference>
<organism evidence="3 4">
    <name type="scientific">Oribacterium sinus</name>
    <dbReference type="NCBI Taxonomy" id="237576"/>
    <lineage>
        <taxon>Bacteria</taxon>
        <taxon>Bacillati</taxon>
        <taxon>Bacillota</taxon>
        <taxon>Clostridia</taxon>
        <taxon>Lachnospirales</taxon>
        <taxon>Lachnospiraceae</taxon>
        <taxon>Oribacterium</taxon>
    </lineage>
</organism>
<dbReference type="RefSeq" id="WP_304072831.1">
    <property type="nucleotide sequence ID" value="NZ_CAUTEG010000061.1"/>
</dbReference>
<protein>
    <submittedName>
        <fullName evidence="3">Type II toxin-antitoxin system RelB/DinJ family antitoxin</fullName>
    </submittedName>
</protein>
<gene>
    <name evidence="3" type="ORF">HXM90_08350</name>
</gene>
<dbReference type="NCBIfam" id="TIGR02384">
    <property type="entry name" value="RelB_DinJ"/>
    <property type="match status" value="1"/>
</dbReference>
<comment type="caution">
    <text evidence="3">The sequence shown here is derived from an EMBL/GenBank/DDBJ whole genome shotgun (WGS) entry which is preliminary data.</text>
</comment>
<dbReference type="PANTHER" id="PTHR38781">
    <property type="entry name" value="ANTITOXIN DINJ-RELATED"/>
    <property type="match status" value="1"/>
</dbReference>
<dbReference type="AlphaFoldDB" id="A0A930GZ01"/>
<dbReference type="Proteomes" id="UP000775770">
    <property type="component" value="Unassembled WGS sequence"/>
</dbReference>
<dbReference type="PANTHER" id="PTHR38781:SF1">
    <property type="entry name" value="ANTITOXIN DINJ-RELATED"/>
    <property type="match status" value="1"/>
</dbReference>
<evidence type="ECO:0000256" key="2">
    <source>
        <dbReference type="ARBA" id="ARBA00022649"/>
    </source>
</evidence>
<accession>A0A930GZ01</accession>
<evidence type="ECO:0000256" key="1">
    <source>
        <dbReference type="ARBA" id="ARBA00010562"/>
    </source>
</evidence>
<dbReference type="Gene3D" id="1.10.1220.10">
    <property type="entry name" value="Met repressor-like"/>
    <property type="match status" value="1"/>
</dbReference>
<sequence>MAQTSISVRMDEDLKKQFDEFCSDVGMNMTTAFCIFAKTVVRERRIPFEITTERDTFYSSEHLATLERRVAEMKAGYKIHEHELIEAE</sequence>
<dbReference type="Pfam" id="PF04221">
    <property type="entry name" value="RelB"/>
    <property type="match status" value="1"/>
</dbReference>